<keyword evidence="5" id="KW-0378">Hydrolase</keyword>
<evidence type="ECO:0000259" key="8">
    <source>
        <dbReference type="Pfam" id="PF01850"/>
    </source>
</evidence>
<dbReference type="InterPro" id="IPR002716">
    <property type="entry name" value="PIN_dom"/>
</dbReference>
<keyword evidence="3" id="KW-0540">Nuclease</keyword>
<dbReference type="InterPro" id="IPR029060">
    <property type="entry name" value="PIN-like_dom_sf"/>
</dbReference>
<dbReference type="Pfam" id="PF01850">
    <property type="entry name" value="PIN"/>
    <property type="match status" value="1"/>
</dbReference>
<feature type="domain" description="PIN" evidence="8">
    <location>
        <begin position="5"/>
        <end position="131"/>
    </location>
</feature>
<dbReference type="SUPFAM" id="SSF88723">
    <property type="entry name" value="PIN domain-like"/>
    <property type="match status" value="1"/>
</dbReference>
<organism evidence="9 10">
    <name type="scientific">Petrachloros mirabilis ULC683</name>
    <dbReference type="NCBI Taxonomy" id="2781853"/>
    <lineage>
        <taxon>Bacteria</taxon>
        <taxon>Bacillati</taxon>
        <taxon>Cyanobacteriota</taxon>
        <taxon>Cyanophyceae</taxon>
        <taxon>Synechococcales</taxon>
        <taxon>Petrachlorosaceae</taxon>
        <taxon>Petrachloros</taxon>
        <taxon>Petrachloros mirabilis</taxon>
    </lineage>
</organism>
<evidence type="ECO:0000256" key="5">
    <source>
        <dbReference type="ARBA" id="ARBA00022801"/>
    </source>
</evidence>
<reference evidence="9" key="1">
    <citation type="submission" date="2019-12" db="EMBL/GenBank/DDBJ databases">
        <title>High-Quality draft genome sequences of three cyanobacteria isolated from the limestone walls of the Old Cathedral of Coimbra.</title>
        <authorList>
            <person name="Tiago I."/>
            <person name="Soares F."/>
            <person name="Portugal A."/>
        </authorList>
    </citation>
    <scope>NUCLEOTIDE SEQUENCE [LARGE SCALE GENOMIC DNA]</scope>
    <source>
        <strain evidence="9">C</strain>
    </source>
</reference>
<dbReference type="RefSeq" id="WP_161824760.1">
    <property type="nucleotide sequence ID" value="NZ_WVIC01000011.1"/>
</dbReference>
<keyword evidence="4" id="KW-0479">Metal-binding</keyword>
<dbReference type="GO" id="GO:0046872">
    <property type="term" value="F:metal ion binding"/>
    <property type="evidence" value="ECO:0007669"/>
    <property type="project" value="UniProtKB-KW"/>
</dbReference>
<dbReference type="CDD" id="cd18746">
    <property type="entry name" value="PIN_VapC4-5_FitB-like"/>
    <property type="match status" value="1"/>
</dbReference>
<evidence type="ECO:0000313" key="10">
    <source>
        <dbReference type="Proteomes" id="UP000607397"/>
    </source>
</evidence>
<dbReference type="AlphaFoldDB" id="A0A8K1ZZ02"/>
<gene>
    <name evidence="9" type="ORF">GS597_07075</name>
</gene>
<evidence type="ECO:0000313" key="9">
    <source>
        <dbReference type="EMBL" id="NCJ06277.1"/>
    </source>
</evidence>
<evidence type="ECO:0000256" key="6">
    <source>
        <dbReference type="ARBA" id="ARBA00022842"/>
    </source>
</evidence>
<accession>A0A8K1ZZ02</accession>
<dbReference type="Proteomes" id="UP000607397">
    <property type="component" value="Unassembled WGS sequence"/>
</dbReference>
<sequence length="142" mass="16759">MRGWLLDTNIISELRKVNCHSRVKAWADRQPPQSFYLSSVTIAEIRFGIERVEDPAFREELTLWLEGTLRPWFKDRILAIDEDVILLWRQMVERGRKASYTYSQPNLFIAATAVRHELCVVTRNMADFKRYQVAVLNPFDKD</sequence>
<keyword evidence="10" id="KW-1185">Reference proteome</keyword>
<proteinExistence type="inferred from homology"/>
<dbReference type="PANTHER" id="PTHR33653:SF1">
    <property type="entry name" value="RIBONUCLEASE VAPC2"/>
    <property type="match status" value="1"/>
</dbReference>
<dbReference type="EMBL" id="WVIC01000011">
    <property type="protein sequence ID" value="NCJ06277.1"/>
    <property type="molecule type" value="Genomic_DNA"/>
</dbReference>
<comment type="cofactor">
    <cofactor evidence="1">
        <name>Mg(2+)</name>
        <dbReference type="ChEBI" id="CHEBI:18420"/>
    </cofactor>
</comment>
<dbReference type="GO" id="GO:0004518">
    <property type="term" value="F:nuclease activity"/>
    <property type="evidence" value="ECO:0007669"/>
    <property type="project" value="UniProtKB-KW"/>
</dbReference>
<dbReference type="GO" id="GO:0016787">
    <property type="term" value="F:hydrolase activity"/>
    <property type="evidence" value="ECO:0007669"/>
    <property type="project" value="UniProtKB-KW"/>
</dbReference>
<evidence type="ECO:0000256" key="1">
    <source>
        <dbReference type="ARBA" id="ARBA00001946"/>
    </source>
</evidence>
<keyword evidence="2" id="KW-1277">Toxin-antitoxin system</keyword>
<dbReference type="Gene3D" id="3.40.50.1010">
    <property type="entry name" value="5'-nuclease"/>
    <property type="match status" value="1"/>
</dbReference>
<comment type="similarity">
    <text evidence="7">Belongs to the PINc/VapC protein family.</text>
</comment>
<keyword evidence="6" id="KW-0460">Magnesium</keyword>
<dbReference type="PANTHER" id="PTHR33653">
    <property type="entry name" value="RIBONUCLEASE VAPC2"/>
    <property type="match status" value="1"/>
</dbReference>
<protein>
    <submittedName>
        <fullName evidence="9">PIN domain-containing protein</fullName>
    </submittedName>
</protein>
<evidence type="ECO:0000256" key="4">
    <source>
        <dbReference type="ARBA" id="ARBA00022723"/>
    </source>
</evidence>
<name>A0A8K1ZZ02_9CYAN</name>
<evidence type="ECO:0000256" key="3">
    <source>
        <dbReference type="ARBA" id="ARBA00022722"/>
    </source>
</evidence>
<evidence type="ECO:0000256" key="2">
    <source>
        <dbReference type="ARBA" id="ARBA00022649"/>
    </source>
</evidence>
<evidence type="ECO:0000256" key="7">
    <source>
        <dbReference type="ARBA" id="ARBA00038093"/>
    </source>
</evidence>
<dbReference type="InterPro" id="IPR050556">
    <property type="entry name" value="Type_II_TA_system_RNase"/>
</dbReference>
<comment type="caution">
    <text evidence="9">The sequence shown here is derived from an EMBL/GenBank/DDBJ whole genome shotgun (WGS) entry which is preliminary data.</text>
</comment>